<dbReference type="AlphaFoldDB" id="A0A3P7KGM2"/>
<feature type="compositionally biased region" description="Basic and acidic residues" evidence="1">
    <location>
        <begin position="121"/>
        <end position="130"/>
    </location>
</feature>
<evidence type="ECO:0000313" key="3">
    <source>
        <dbReference type="Proteomes" id="UP000270094"/>
    </source>
</evidence>
<evidence type="ECO:0000256" key="1">
    <source>
        <dbReference type="SAM" id="MobiDB-lite"/>
    </source>
</evidence>
<gene>
    <name evidence="2" type="ORF">SVUK_LOCUS5183</name>
</gene>
<dbReference type="Proteomes" id="UP000270094">
    <property type="component" value="Unassembled WGS sequence"/>
</dbReference>
<accession>A0A3P7KGM2</accession>
<feature type="region of interest" description="Disordered" evidence="1">
    <location>
        <begin position="113"/>
        <end position="139"/>
    </location>
</feature>
<keyword evidence="3" id="KW-1185">Reference proteome</keyword>
<organism evidence="2 3">
    <name type="scientific">Strongylus vulgaris</name>
    <name type="common">Blood worm</name>
    <dbReference type="NCBI Taxonomy" id="40348"/>
    <lineage>
        <taxon>Eukaryota</taxon>
        <taxon>Metazoa</taxon>
        <taxon>Ecdysozoa</taxon>
        <taxon>Nematoda</taxon>
        <taxon>Chromadorea</taxon>
        <taxon>Rhabditida</taxon>
        <taxon>Rhabditina</taxon>
        <taxon>Rhabditomorpha</taxon>
        <taxon>Strongyloidea</taxon>
        <taxon>Strongylidae</taxon>
        <taxon>Strongylus</taxon>
    </lineage>
</organism>
<protein>
    <submittedName>
        <fullName evidence="2">Uncharacterized protein</fullName>
    </submittedName>
</protein>
<name>A0A3P7KGM2_STRVU</name>
<dbReference type="OrthoDB" id="7434275at2759"/>
<evidence type="ECO:0000313" key="2">
    <source>
        <dbReference type="EMBL" id="VDM70185.1"/>
    </source>
</evidence>
<proteinExistence type="predicted"/>
<reference evidence="2 3" key="1">
    <citation type="submission" date="2018-11" db="EMBL/GenBank/DDBJ databases">
        <authorList>
            <consortium name="Pathogen Informatics"/>
        </authorList>
    </citation>
    <scope>NUCLEOTIDE SEQUENCE [LARGE SCALE GENOMIC DNA]</scope>
</reference>
<dbReference type="EMBL" id="UYYB01015011">
    <property type="protein sequence ID" value="VDM70185.1"/>
    <property type="molecule type" value="Genomic_DNA"/>
</dbReference>
<sequence length="150" mass="16772">MSEEGEHRIESFGPGVRYENGNRLIGLLHAVRQWQLHLHKETTRWTWESSNGTTHLKIDHILTNRRSPPAPSKSAIQPKAGDKDLTVLEEEKSSYMTAPDHLRLAHCLDASNKELGTNSESHQESAREQESTDAGSDCITSRRVVASTSC</sequence>